<dbReference type="SUPFAM" id="SSF52540">
    <property type="entry name" value="P-loop containing nucleoside triphosphate hydrolases"/>
    <property type="match status" value="1"/>
</dbReference>
<gene>
    <name evidence="1" type="ORF">LVY65_08760</name>
</gene>
<dbReference type="InterPro" id="IPR017026">
    <property type="entry name" value="ImuA"/>
</dbReference>
<dbReference type="PIRSF" id="PIRSF034285">
    <property type="entry name" value="UCP034285"/>
    <property type="match status" value="1"/>
</dbReference>
<keyword evidence="2" id="KW-1185">Reference proteome</keyword>
<name>A0A9X1QL85_9SPHN</name>
<comment type="caution">
    <text evidence="1">The sequence shown here is derived from an EMBL/GenBank/DDBJ whole genome shotgun (WGS) entry which is preliminary data.</text>
</comment>
<dbReference type="Gene3D" id="3.40.50.300">
    <property type="entry name" value="P-loop containing nucleotide triphosphate hydrolases"/>
    <property type="match status" value="1"/>
</dbReference>
<sequence length="260" mass="27282">MRESVDHLAMLRQQLAWIAGGERSVEVARFATGHKALDAALGGGLMRGRVHELFAAEADDSASSLGFAAMLAIQAALGGPILWLKTDEAERRGGGFHAPGLAELGGDPDALVLGLAPDAKALLKAAADAARCAGLGALIVECWGKCPVLDLTASRRLALAAEQSGMTLFLLRLEAEPGPSAADTRWAVSAAPSRVLEANAPGPPQFEIELLRRRAGPSGMRWRLEWDRDRLAFNEPALPGAVVPLPSHRPASADGLRLSA</sequence>
<reference evidence="1" key="1">
    <citation type="submission" date="2022-01" db="EMBL/GenBank/DDBJ databases">
        <authorList>
            <person name="Jo J.-H."/>
            <person name="Im W.-T."/>
        </authorList>
    </citation>
    <scope>NUCLEOTIDE SEQUENCE</scope>
    <source>
        <strain evidence="1">G124</strain>
    </source>
</reference>
<evidence type="ECO:0008006" key="3">
    <source>
        <dbReference type="Google" id="ProtNLM"/>
    </source>
</evidence>
<dbReference type="InterPro" id="IPR027417">
    <property type="entry name" value="P-loop_NTPase"/>
</dbReference>
<protein>
    <recommendedName>
        <fullName evidence="3">Protein ImuA</fullName>
    </recommendedName>
</protein>
<dbReference type="AlphaFoldDB" id="A0A9X1QL85"/>
<dbReference type="Proteomes" id="UP001139410">
    <property type="component" value="Unassembled WGS sequence"/>
</dbReference>
<evidence type="ECO:0000313" key="1">
    <source>
        <dbReference type="EMBL" id="MCF2515150.1"/>
    </source>
</evidence>
<dbReference type="RefSeq" id="WP_235067664.1">
    <property type="nucleotide sequence ID" value="NZ_JAKFGM010000002.1"/>
</dbReference>
<evidence type="ECO:0000313" key="2">
    <source>
        <dbReference type="Proteomes" id="UP001139410"/>
    </source>
</evidence>
<dbReference type="EMBL" id="JAKFGM010000002">
    <property type="protein sequence ID" value="MCF2515150.1"/>
    <property type="molecule type" value="Genomic_DNA"/>
</dbReference>
<organism evidence="1 2">
    <name type="scientific">Sphingomonas cremea</name>
    <dbReference type="NCBI Taxonomy" id="2904799"/>
    <lineage>
        <taxon>Bacteria</taxon>
        <taxon>Pseudomonadati</taxon>
        <taxon>Pseudomonadota</taxon>
        <taxon>Alphaproteobacteria</taxon>
        <taxon>Sphingomonadales</taxon>
        <taxon>Sphingomonadaceae</taxon>
        <taxon>Sphingomonas</taxon>
    </lineage>
</organism>
<proteinExistence type="predicted"/>
<accession>A0A9X1QL85</accession>